<proteinExistence type="predicted"/>
<protein>
    <submittedName>
        <fullName evidence="2">Uncharacterized protein</fullName>
    </submittedName>
</protein>
<reference evidence="2" key="1">
    <citation type="journal article" date="2017" name="Parasit. Vectors">
        <title>Sialotranscriptomics of Rhipicephalus zambeziensis reveals intricate expression profiles of secretory proteins and suggests tight temporal transcriptional regulation during blood-feeding.</title>
        <authorList>
            <person name="de Castro M.H."/>
            <person name="de Klerk D."/>
            <person name="Pienaar R."/>
            <person name="Rees D.J.G."/>
            <person name="Mans B.J."/>
        </authorList>
    </citation>
    <scope>NUCLEOTIDE SEQUENCE</scope>
    <source>
        <tissue evidence="2">Salivary glands</tissue>
    </source>
</reference>
<name>A0A224YAU1_9ACAR</name>
<feature type="region of interest" description="Disordered" evidence="1">
    <location>
        <begin position="98"/>
        <end position="119"/>
    </location>
</feature>
<sequence length="119" mass="13783">MQQTKISMSCGLAMVLASTQKDCPTEYRRDLTLGFRKNVHIVTLFISFSFFFSSNNSIDVFTQIRKNPHAHTHTCTQHTLVWLLSQKMCLYRQSSSFKFSNPYTHTPRLSRSSKNHMSS</sequence>
<evidence type="ECO:0000256" key="1">
    <source>
        <dbReference type="SAM" id="MobiDB-lite"/>
    </source>
</evidence>
<organism evidence="2">
    <name type="scientific">Rhipicephalus zambeziensis</name>
    <dbReference type="NCBI Taxonomy" id="60191"/>
    <lineage>
        <taxon>Eukaryota</taxon>
        <taxon>Metazoa</taxon>
        <taxon>Ecdysozoa</taxon>
        <taxon>Arthropoda</taxon>
        <taxon>Chelicerata</taxon>
        <taxon>Arachnida</taxon>
        <taxon>Acari</taxon>
        <taxon>Parasitiformes</taxon>
        <taxon>Ixodida</taxon>
        <taxon>Ixodoidea</taxon>
        <taxon>Ixodidae</taxon>
        <taxon>Rhipicephalinae</taxon>
        <taxon>Rhipicephalus</taxon>
        <taxon>Rhipicephalus</taxon>
    </lineage>
</organism>
<evidence type="ECO:0000313" key="2">
    <source>
        <dbReference type="EMBL" id="MAA14796.1"/>
    </source>
</evidence>
<dbReference type="EMBL" id="GFPF01003650">
    <property type="protein sequence ID" value="MAA14796.1"/>
    <property type="molecule type" value="Transcribed_RNA"/>
</dbReference>
<dbReference type="AlphaFoldDB" id="A0A224YAU1"/>
<accession>A0A224YAU1</accession>